<proteinExistence type="predicted"/>
<name>A0ACC2PJC6_9HYME</name>
<reference evidence="1" key="1">
    <citation type="submission" date="2023-04" db="EMBL/GenBank/DDBJ databases">
        <title>A chromosome-level genome assembly of the parasitoid wasp Eretmocerus hayati.</title>
        <authorList>
            <person name="Zhong Y."/>
            <person name="Liu S."/>
            <person name="Liu Y."/>
        </authorList>
    </citation>
    <scope>NUCLEOTIDE SEQUENCE</scope>
    <source>
        <strain evidence="1">ZJU_SS_LIU_2023</strain>
    </source>
</reference>
<protein>
    <submittedName>
        <fullName evidence="1">Uncharacterized protein</fullName>
    </submittedName>
</protein>
<gene>
    <name evidence="1" type="ORF">QAD02_018923</name>
</gene>
<dbReference type="EMBL" id="CM056741">
    <property type="protein sequence ID" value="KAJ8683131.1"/>
    <property type="molecule type" value="Genomic_DNA"/>
</dbReference>
<keyword evidence="2" id="KW-1185">Reference proteome</keyword>
<evidence type="ECO:0000313" key="1">
    <source>
        <dbReference type="EMBL" id="KAJ8683131.1"/>
    </source>
</evidence>
<accession>A0ACC2PJC6</accession>
<evidence type="ECO:0000313" key="2">
    <source>
        <dbReference type="Proteomes" id="UP001239111"/>
    </source>
</evidence>
<organism evidence="1 2">
    <name type="scientific">Eretmocerus hayati</name>
    <dbReference type="NCBI Taxonomy" id="131215"/>
    <lineage>
        <taxon>Eukaryota</taxon>
        <taxon>Metazoa</taxon>
        <taxon>Ecdysozoa</taxon>
        <taxon>Arthropoda</taxon>
        <taxon>Hexapoda</taxon>
        <taxon>Insecta</taxon>
        <taxon>Pterygota</taxon>
        <taxon>Neoptera</taxon>
        <taxon>Endopterygota</taxon>
        <taxon>Hymenoptera</taxon>
        <taxon>Apocrita</taxon>
        <taxon>Proctotrupomorpha</taxon>
        <taxon>Chalcidoidea</taxon>
        <taxon>Aphelinidae</taxon>
        <taxon>Aphelininae</taxon>
        <taxon>Eretmocerus</taxon>
    </lineage>
</organism>
<dbReference type="Proteomes" id="UP001239111">
    <property type="component" value="Chromosome 1"/>
</dbReference>
<comment type="caution">
    <text evidence="1">The sequence shown here is derived from an EMBL/GenBank/DDBJ whole genome shotgun (WGS) entry which is preliminary data.</text>
</comment>
<sequence>MAFKFVVLCAFVAYANAGVAPVGFAPAAVLHAAPPAYYPAQPAAPIVAAQPAYRTYPAAPAPIPVVQPAPIPVAKAVLAQPEEYDPNPQYSYSYNVADGITGDNKAQSETRNGDAVQGSYSLVEADGTIRIVDYTADSVNGFNAVVRKEGAGVVAKATPVAPAAPIVGRFA</sequence>